<dbReference type="Gene3D" id="1.20.1250.20">
    <property type="entry name" value="MFS general substrate transporter like domains"/>
    <property type="match status" value="2"/>
</dbReference>
<keyword evidence="9" id="KW-1185">Reference proteome</keyword>
<feature type="region of interest" description="Disordered" evidence="5">
    <location>
        <begin position="395"/>
        <end position="426"/>
    </location>
</feature>
<protein>
    <submittedName>
        <fullName evidence="8">Predicted arabinose efflux permease, MFS family</fullName>
    </submittedName>
</protein>
<feature type="transmembrane region" description="Helical" evidence="6">
    <location>
        <begin position="341"/>
        <end position="359"/>
    </location>
</feature>
<dbReference type="AlphaFoldDB" id="A0A1H7B0A1"/>
<evidence type="ECO:0000256" key="3">
    <source>
        <dbReference type="ARBA" id="ARBA00022989"/>
    </source>
</evidence>
<evidence type="ECO:0000256" key="2">
    <source>
        <dbReference type="ARBA" id="ARBA00022692"/>
    </source>
</evidence>
<dbReference type="InterPro" id="IPR036259">
    <property type="entry name" value="MFS_trans_sf"/>
</dbReference>
<sequence>MADVLDTYRGILSHPGAKAFAFAGLLARLPISMFNISIILMVQLQYDSYAMAGRVAAIGTLMWAAQTVPTARLVDRIGQRAAMIPLTAIFVVGAVMAVVTAMSHGPEWLLWVSVAIASFQGPLGSLTRARWSHLLDSDRDIHTAFALEGALDEVLFITGPALATILATLVWPPLGVVVCLVALVIGMTILLAQTGTEPAPHAGTDADSLGFRLPPAVLAVSLVTLGIGAMFGAFDISVVAFADEAGHQTLSGVILAIVSGGSLLGGLLYGARHWTMPLWLRTVLGALAMTVGFGVLALSPNVIVLALLGFLAGLTIAPTMTNADTVVQRVVKRHQITEGMAWLRIGMGVGVAFGAWFAGGLVDASGARAGLGVSAAGAALALVFVLASAGILKRSTERGDEAGEDDAPPPSERDVPVEQPPTPPHL</sequence>
<evidence type="ECO:0000256" key="6">
    <source>
        <dbReference type="SAM" id="Phobius"/>
    </source>
</evidence>
<evidence type="ECO:0000256" key="1">
    <source>
        <dbReference type="ARBA" id="ARBA00004651"/>
    </source>
</evidence>
<evidence type="ECO:0000256" key="5">
    <source>
        <dbReference type="SAM" id="MobiDB-lite"/>
    </source>
</evidence>
<keyword evidence="3 6" id="KW-1133">Transmembrane helix</keyword>
<dbReference type="PANTHER" id="PTHR23542">
    <property type="match status" value="1"/>
</dbReference>
<accession>A0A1H7B0A1</accession>
<feature type="transmembrane region" description="Helical" evidence="6">
    <location>
        <begin position="371"/>
        <end position="392"/>
    </location>
</feature>
<evidence type="ECO:0000313" key="8">
    <source>
        <dbReference type="EMBL" id="SEJ66745.1"/>
    </source>
</evidence>
<dbReference type="PANTHER" id="PTHR23542:SF1">
    <property type="entry name" value="MAJOR FACILITATOR SUPERFAMILY (MFS) PROFILE DOMAIN-CONTAINING PROTEIN"/>
    <property type="match status" value="1"/>
</dbReference>
<proteinExistence type="predicted"/>
<feature type="transmembrane region" description="Helical" evidence="6">
    <location>
        <begin position="213"/>
        <end position="233"/>
    </location>
</feature>
<reference evidence="9" key="1">
    <citation type="submission" date="2016-10" db="EMBL/GenBank/DDBJ databases">
        <authorList>
            <person name="Varghese N."/>
        </authorList>
    </citation>
    <scope>NUCLEOTIDE SEQUENCE [LARGE SCALE GENOMIC DNA]</scope>
    <source>
        <strain evidence="9">DSM 24868</strain>
    </source>
</reference>
<feature type="transmembrane region" description="Helical" evidence="6">
    <location>
        <begin position="20"/>
        <end position="42"/>
    </location>
</feature>
<dbReference type="Pfam" id="PF07690">
    <property type="entry name" value="MFS_1"/>
    <property type="match status" value="1"/>
</dbReference>
<keyword evidence="4 6" id="KW-0472">Membrane</keyword>
<dbReference type="GO" id="GO:0022857">
    <property type="term" value="F:transmembrane transporter activity"/>
    <property type="evidence" value="ECO:0007669"/>
    <property type="project" value="InterPro"/>
</dbReference>
<feature type="transmembrane region" description="Helical" evidence="6">
    <location>
        <begin position="302"/>
        <end position="320"/>
    </location>
</feature>
<dbReference type="SUPFAM" id="SSF103473">
    <property type="entry name" value="MFS general substrate transporter"/>
    <property type="match status" value="1"/>
</dbReference>
<evidence type="ECO:0000256" key="4">
    <source>
        <dbReference type="ARBA" id="ARBA00023136"/>
    </source>
</evidence>
<dbReference type="InterPro" id="IPR020846">
    <property type="entry name" value="MFS_dom"/>
</dbReference>
<gene>
    <name evidence="8" type="ORF">SAMN05421637_2615</name>
</gene>
<comment type="subcellular location">
    <subcellularLocation>
        <location evidence="1">Cell membrane</location>
        <topology evidence="1">Multi-pass membrane protein</topology>
    </subcellularLocation>
</comment>
<dbReference type="EMBL" id="FNZI01000007">
    <property type="protein sequence ID" value="SEJ66745.1"/>
    <property type="molecule type" value="Genomic_DNA"/>
</dbReference>
<dbReference type="GO" id="GO:0005886">
    <property type="term" value="C:plasma membrane"/>
    <property type="evidence" value="ECO:0007669"/>
    <property type="project" value="UniProtKB-SubCell"/>
</dbReference>
<name>A0A1H7B0A1_9MICO</name>
<organism evidence="8 9">
    <name type="scientific">Demequina mangrovi</name>
    <dbReference type="NCBI Taxonomy" id="1043493"/>
    <lineage>
        <taxon>Bacteria</taxon>
        <taxon>Bacillati</taxon>
        <taxon>Actinomycetota</taxon>
        <taxon>Actinomycetes</taxon>
        <taxon>Micrococcales</taxon>
        <taxon>Demequinaceae</taxon>
        <taxon>Demequina</taxon>
    </lineage>
</organism>
<dbReference type="Proteomes" id="UP000183315">
    <property type="component" value="Unassembled WGS sequence"/>
</dbReference>
<dbReference type="eggNOG" id="COG2814">
    <property type="taxonomic scope" value="Bacteria"/>
</dbReference>
<evidence type="ECO:0000313" key="9">
    <source>
        <dbReference type="Proteomes" id="UP000183315"/>
    </source>
</evidence>
<feature type="transmembrane region" description="Helical" evidence="6">
    <location>
        <begin position="253"/>
        <end position="271"/>
    </location>
</feature>
<evidence type="ECO:0000259" key="7">
    <source>
        <dbReference type="PROSITE" id="PS50850"/>
    </source>
</evidence>
<feature type="transmembrane region" description="Helical" evidence="6">
    <location>
        <begin position="278"/>
        <end position="296"/>
    </location>
</feature>
<dbReference type="STRING" id="1043493.SAMN05421637_2615"/>
<dbReference type="OrthoDB" id="9180256at2"/>
<feature type="domain" description="Major facilitator superfamily (MFS) profile" evidence="7">
    <location>
        <begin position="216"/>
        <end position="426"/>
    </location>
</feature>
<keyword evidence="2 6" id="KW-0812">Transmembrane</keyword>
<dbReference type="PROSITE" id="PS50850">
    <property type="entry name" value="MFS"/>
    <property type="match status" value="1"/>
</dbReference>
<dbReference type="InterPro" id="IPR011701">
    <property type="entry name" value="MFS"/>
</dbReference>
<feature type="transmembrane region" description="Helical" evidence="6">
    <location>
        <begin position="82"/>
        <end position="102"/>
    </location>
</feature>
<feature type="transmembrane region" description="Helical" evidence="6">
    <location>
        <begin position="174"/>
        <end position="192"/>
    </location>
</feature>
<dbReference type="RefSeq" id="WP_081953311.1">
    <property type="nucleotide sequence ID" value="NZ_BBLU01000011.1"/>
</dbReference>